<feature type="binding site" evidence="7">
    <location>
        <position position="155"/>
    </location>
    <ligand>
        <name>Zn(2+)</name>
        <dbReference type="ChEBI" id="CHEBI:29105"/>
    </ligand>
</feature>
<evidence type="ECO:0000256" key="3">
    <source>
        <dbReference type="ARBA" id="ARBA00022833"/>
    </source>
</evidence>
<keyword evidence="6" id="KW-0804">Transcription</keyword>
<dbReference type="InterPro" id="IPR036390">
    <property type="entry name" value="WH_DNA-bd_sf"/>
</dbReference>
<dbReference type="OrthoDB" id="9801127at2"/>
<comment type="caution">
    <text evidence="9">The sequence shown here is derived from an EMBL/GenBank/DDBJ whole genome shotgun (WGS) entry which is preliminary data.</text>
</comment>
<name>A0A1Y2L195_9PROT</name>
<protein>
    <submittedName>
        <fullName evidence="9">Fur family transcriptional regulator</fullName>
    </submittedName>
</protein>
<sequence length="158" mass="17604">MTDLFPDKGHDHGRCIDSALHQAETVAEANNARFTDMRRRVFTLIWQSHKAITAYELLDALQGEGVRAQPPTVYRALEFLVGLRLIHRIESLNAYFGCDMPDCEHLGQYFICRNCGRVAEAVNEDMSRAVRAAAGAVGFKIEATTIEIKGLCHDCAAH</sequence>
<dbReference type="InterPro" id="IPR043135">
    <property type="entry name" value="Fur_C"/>
</dbReference>
<evidence type="ECO:0000256" key="7">
    <source>
        <dbReference type="PIRSR" id="PIRSR602481-1"/>
    </source>
</evidence>
<evidence type="ECO:0000256" key="1">
    <source>
        <dbReference type="ARBA" id="ARBA00007957"/>
    </source>
</evidence>
<feature type="binding site" evidence="7">
    <location>
        <position position="115"/>
    </location>
    <ligand>
        <name>Zn(2+)</name>
        <dbReference type="ChEBI" id="CHEBI:29105"/>
    </ligand>
</feature>
<dbReference type="GO" id="GO:1900376">
    <property type="term" value="P:regulation of secondary metabolite biosynthetic process"/>
    <property type="evidence" value="ECO:0007669"/>
    <property type="project" value="TreeGrafter"/>
</dbReference>
<evidence type="ECO:0000313" key="9">
    <source>
        <dbReference type="EMBL" id="OSQ38875.1"/>
    </source>
</evidence>
<dbReference type="EMBL" id="JFKA01000003">
    <property type="protein sequence ID" value="OSQ38875.1"/>
    <property type="molecule type" value="Genomic_DNA"/>
</dbReference>
<dbReference type="GO" id="GO:0003700">
    <property type="term" value="F:DNA-binding transcription factor activity"/>
    <property type="evidence" value="ECO:0007669"/>
    <property type="project" value="InterPro"/>
</dbReference>
<dbReference type="PANTHER" id="PTHR33202:SF6">
    <property type="entry name" value="ZINC UPTAKE REGULATION PROTEIN"/>
    <property type="match status" value="1"/>
</dbReference>
<keyword evidence="3 7" id="KW-0862">Zinc</keyword>
<accession>A0A1Y2L195</accession>
<evidence type="ECO:0000256" key="6">
    <source>
        <dbReference type="ARBA" id="ARBA00023163"/>
    </source>
</evidence>
<feature type="binding site" evidence="7">
    <location>
        <position position="112"/>
    </location>
    <ligand>
        <name>Zn(2+)</name>
        <dbReference type="ChEBI" id="CHEBI:29105"/>
    </ligand>
</feature>
<dbReference type="Pfam" id="PF01475">
    <property type="entry name" value="FUR"/>
    <property type="match status" value="1"/>
</dbReference>
<keyword evidence="5" id="KW-0238">DNA-binding</keyword>
<evidence type="ECO:0000256" key="8">
    <source>
        <dbReference type="PIRSR" id="PIRSR602481-2"/>
    </source>
</evidence>
<comment type="cofactor">
    <cofactor evidence="7">
        <name>Zn(2+)</name>
        <dbReference type="ChEBI" id="CHEBI:29105"/>
    </cofactor>
    <text evidence="7">Binds 1 zinc ion per subunit.</text>
</comment>
<keyword evidence="4" id="KW-0805">Transcription regulation</keyword>
<keyword evidence="7" id="KW-0479">Metal-binding</keyword>
<dbReference type="PANTHER" id="PTHR33202">
    <property type="entry name" value="ZINC UPTAKE REGULATION PROTEIN"/>
    <property type="match status" value="1"/>
</dbReference>
<evidence type="ECO:0000256" key="5">
    <source>
        <dbReference type="ARBA" id="ARBA00023125"/>
    </source>
</evidence>
<dbReference type="GO" id="GO:0000976">
    <property type="term" value="F:transcription cis-regulatory region binding"/>
    <property type="evidence" value="ECO:0007669"/>
    <property type="project" value="TreeGrafter"/>
</dbReference>
<dbReference type="GO" id="GO:0008270">
    <property type="term" value="F:zinc ion binding"/>
    <property type="evidence" value="ECO:0007669"/>
    <property type="project" value="TreeGrafter"/>
</dbReference>
<evidence type="ECO:0000256" key="4">
    <source>
        <dbReference type="ARBA" id="ARBA00023015"/>
    </source>
</evidence>
<gene>
    <name evidence="9" type="ORF">TMES_09015</name>
</gene>
<keyword evidence="8" id="KW-0408">Iron</keyword>
<keyword evidence="10" id="KW-1185">Reference proteome</keyword>
<reference evidence="9 10" key="1">
    <citation type="submission" date="2014-03" db="EMBL/GenBank/DDBJ databases">
        <title>The draft genome sequence of Thalassospira mesophila JCM 18969.</title>
        <authorList>
            <person name="Lai Q."/>
            <person name="Shao Z."/>
        </authorList>
    </citation>
    <scope>NUCLEOTIDE SEQUENCE [LARGE SCALE GENOMIC DNA]</scope>
    <source>
        <strain evidence="9 10">JCM 18969</strain>
    </source>
</reference>
<dbReference type="InterPro" id="IPR036388">
    <property type="entry name" value="WH-like_DNA-bd_sf"/>
</dbReference>
<keyword evidence="2" id="KW-0678">Repressor</keyword>
<organism evidence="9 10">
    <name type="scientific">Thalassospira mesophila</name>
    <dbReference type="NCBI Taxonomy" id="1293891"/>
    <lineage>
        <taxon>Bacteria</taxon>
        <taxon>Pseudomonadati</taxon>
        <taxon>Pseudomonadota</taxon>
        <taxon>Alphaproteobacteria</taxon>
        <taxon>Rhodospirillales</taxon>
        <taxon>Thalassospiraceae</taxon>
        <taxon>Thalassospira</taxon>
    </lineage>
</organism>
<dbReference type="GO" id="GO:0005829">
    <property type="term" value="C:cytosol"/>
    <property type="evidence" value="ECO:0007669"/>
    <property type="project" value="TreeGrafter"/>
</dbReference>
<dbReference type="InterPro" id="IPR002481">
    <property type="entry name" value="FUR"/>
</dbReference>
<evidence type="ECO:0000256" key="2">
    <source>
        <dbReference type="ARBA" id="ARBA00022491"/>
    </source>
</evidence>
<dbReference type="RefSeq" id="WP_085581665.1">
    <property type="nucleotide sequence ID" value="NZ_JFKA01000003.1"/>
</dbReference>
<comment type="similarity">
    <text evidence="1">Belongs to the Fur family.</text>
</comment>
<dbReference type="Gene3D" id="1.10.10.10">
    <property type="entry name" value="Winged helix-like DNA-binding domain superfamily/Winged helix DNA-binding domain"/>
    <property type="match status" value="1"/>
</dbReference>
<dbReference type="SUPFAM" id="SSF46785">
    <property type="entry name" value="Winged helix' DNA-binding domain"/>
    <property type="match status" value="1"/>
</dbReference>
<dbReference type="AlphaFoldDB" id="A0A1Y2L195"/>
<dbReference type="Proteomes" id="UP000193391">
    <property type="component" value="Unassembled WGS sequence"/>
</dbReference>
<feature type="binding site" evidence="7">
    <location>
        <position position="152"/>
    </location>
    <ligand>
        <name>Zn(2+)</name>
        <dbReference type="ChEBI" id="CHEBI:29105"/>
    </ligand>
</feature>
<evidence type="ECO:0000313" key="10">
    <source>
        <dbReference type="Proteomes" id="UP000193391"/>
    </source>
</evidence>
<dbReference type="GO" id="GO:0045892">
    <property type="term" value="P:negative regulation of DNA-templated transcription"/>
    <property type="evidence" value="ECO:0007669"/>
    <property type="project" value="TreeGrafter"/>
</dbReference>
<proteinExistence type="inferred from homology"/>
<dbReference type="STRING" id="1293891.TMES_09015"/>
<comment type="cofactor">
    <cofactor evidence="8">
        <name>Mn(2+)</name>
        <dbReference type="ChEBI" id="CHEBI:29035"/>
    </cofactor>
    <cofactor evidence="8">
        <name>Fe(2+)</name>
        <dbReference type="ChEBI" id="CHEBI:29033"/>
    </cofactor>
    <text evidence="8">Binds 1 Mn(2+) or Fe(2+) ion per subunit.</text>
</comment>
<feature type="binding site" evidence="8">
    <location>
        <position position="105"/>
    </location>
    <ligand>
        <name>Fe cation</name>
        <dbReference type="ChEBI" id="CHEBI:24875"/>
    </ligand>
</feature>
<dbReference type="Gene3D" id="3.30.1490.190">
    <property type="match status" value="1"/>
</dbReference>